<gene>
    <name evidence="1" type="ORF">G8E09_05725</name>
</gene>
<dbReference type="RefSeq" id="WP_167563235.1">
    <property type="nucleotide sequence ID" value="NZ_CP049806.1"/>
</dbReference>
<evidence type="ECO:0000313" key="2">
    <source>
        <dbReference type="Proteomes" id="UP000501692"/>
    </source>
</evidence>
<dbReference type="AlphaFoldDB" id="A0A6H0FSC3"/>
<accession>A0A6H0FSC3</accession>
<evidence type="ECO:0000313" key="1">
    <source>
        <dbReference type="EMBL" id="QIT17249.1"/>
    </source>
</evidence>
<dbReference type="Proteomes" id="UP000501692">
    <property type="component" value="Chromosome"/>
</dbReference>
<organism evidence="1 2">
    <name type="scientific">Acinetobacter pittii</name>
    <name type="common">Acinetobacter genomosp. 3</name>
    <dbReference type="NCBI Taxonomy" id="48296"/>
    <lineage>
        <taxon>Bacteria</taxon>
        <taxon>Pseudomonadati</taxon>
        <taxon>Pseudomonadota</taxon>
        <taxon>Gammaproteobacteria</taxon>
        <taxon>Moraxellales</taxon>
        <taxon>Moraxellaceae</taxon>
        <taxon>Acinetobacter</taxon>
        <taxon>Acinetobacter calcoaceticus/baumannii complex</taxon>
    </lineage>
</organism>
<protein>
    <submittedName>
        <fullName evidence="1">Uncharacterized protein</fullName>
    </submittedName>
</protein>
<name>A0A6H0FSC3_ACIPI</name>
<sequence>MTNFKKHPDGYKSYLGRDNTGLYSVRIGWTVYASNANGSVLYKVKNSVKTPLDVAKFQSEYPKVWEVLTQEISFQRKKKLAIDLGNSHISSIERKAYKTKRGFTGSR</sequence>
<dbReference type="EMBL" id="CP049806">
    <property type="protein sequence ID" value="QIT17249.1"/>
    <property type="molecule type" value="Genomic_DNA"/>
</dbReference>
<proteinExistence type="predicted"/>
<reference evidence="1 2" key="1">
    <citation type="submission" date="2020-03" db="EMBL/GenBank/DDBJ databases">
        <authorList>
            <person name="Zhang L."/>
            <person name="Han X."/>
            <person name="Chen Y."/>
            <person name="Yu Y."/>
        </authorList>
    </citation>
    <scope>NUCLEOTIDE SEQUENCE [LARGE SCALE GENOMIC DNA]</scope>
    <source>
        <strain evidence="1 2">A1254</strain>
    </source>
</reference>